<sequence>MIINAWGVIAFCGFIQQKHIGVSGDAVRALTRSSPGDRRKSPPMLMLA</sequence>
<accession>D4BDM1</accession>
<reference evidence="1 2" key="1">
    <citation type="submission" date="2010-02" db="EMBL/GenBank/DDBJ databases">
        <authorList>
            <person name="Weinstock G."/>
            <person name="Sodergren E."/>
            <person name="Clifton S."/>
            <person name="Fulton L."/>
            <person name="Fulton B."/>
            <person name="Courtney L."/>
            <person name="Fronick C."/>
            <person name="Harrison M."/>
            <person name="Strong C."/>
            <person name="Farmer C."/>
            <person name="Delahaunty K."/>
            <person name="Markovic C."/>
            <person name="Hall O."/>
            <person name="Minx P."/>
            <person name="Tomlinson C."/>
            <person name="Mitreva M."/>
            <person name="Nelson J."/>
            <person name="Hou S."/>
            <person name="Wollam A."/>
            <person name="Pepin K.H."/>
            <person name="Johnson M."/>
            <person name="Bhonagiri V."/>
            <person name="Zhang X."/>
            <person name="Suruliraj S."/>
            <person name="Warren W."/>
            <person name="Chinwalla A."/>
            <person name="Mardis E.R."/>
            <person name="Wilson R.K."/>
        </authorList>
    </citation>
    <scope>NUCLEOTIDE SEQUENCE [LARGE SCALE GENOMIC DNA]</scope>
    <source>
        <strain evidence="1 2">ATCC 29220</strain>
    </source>
</reference>
<protein>
    <submittedName>
        <fullName evidence="1">Uncharacterized protein</fullName>
    </submittedName>
</protein>
<dbReference type="HOGENOM" id="CLU_3151045_0_0_6"/>
<evidence type="ECO:0000313" key="1">
    <source>
        <dbReference type="EMBL" id="EFE08070.1"/>
    </source>
</evidence>
<dbReference type="EMBL" id="ABWL02000009">
    <property type="protein sequence ID" value="EFE08070.1"/>
    <property type="molecule type" value="Genomic_DNA"/>
</dbReference>
<name>D4BDM1_9ENTR</name>
<organism evidence="1 2">
    <name type="scientific">Citrobacter youngae ATCC 29220</name>
    <dbReference type="NCBI Taxonomy" id="500640"/>
    <lineage>
        <taxon>Bacteria</taxon>
        <taxon>Pseudomonadati</taxon>
        <taxon>Pseudomonadota</taxon>
        <taxon>Gammaproteobacteria</taxon>
        <taxon>Enterobacterales</taxon>
        <taxon>Enterobacteriaceae</taxon>
        <taxon>Citrobacter</taxon>
        <taxon>Citrobacter freundii complex</taxon>
    </lineage>
</organism>
<comment type="caution">
    <text evidence="1">The sequence shown here is derived from an EMBL/GenBank/DDBJ whole genome shotgun (WGS) entry which is preliminary data.</text>
</comment>
<proteinExistence type="predicted"/>
<dbReference type="AlphaFoldDB" id="D4BDM1"/>
<evidence type="ECO:0000313" key="2">
    <source>
        <dbReference type="Proteomes" id="UP000003880"/>
    </source>
</evidence>
<dbReference type="Proteomes" id="UP000003880">
    <property type="component" value="Unassembled WGS sequence"/>
</dbReference>
<gene>
    <name evidence="1" type="ORF">CIT292_08588</name>
</gene>